<name>S4NMB1_9LACO</name>
<keyword evidence="1" id="KW-0732">Signal</keyword>
<comment type="caution">
    <text evidence="2">The sequence shown here is derived from an EMBL/GenBank/DDBJ whole genome shotgun (WGS) entry which is preliminary data.</text>
</comment>
<dbReference type="GeneID" id="301046858"/>
<evidence type="ECO:0000313" key="2">
    <source>
        <dbReference type="EMBL" id="GAD17026.1"/>
    </source>
</evidence>
<accession>S4NMB1</accession>
<organism evidence="2 3">
    <name type="scientific">Lentilactobacillus otakiensis DSM 19908 = JCM 15040</name>
    <dbReference type="NCBI Taxonomy" id="1423780"/>
    <lineage>
        <taxon>Bacteria</taxon>
        <taxon>Bacillati</taxon>
        <taxon>Bacillota</taxon>
        <taxon>Bacilli</taxon>
        <taxon>Lactobacillales</taxon>
        <taxon>Lactobacillaceae</taxon>
        <taxon>Lentilactobacillus</taxon>
    </lineage>
</organism>
<dbReference type="EMBL" id="BASH01000005">
    <property type="protein sequence ID" value="GAD17026.1"/>
    <property type="molecule type" value="Genomic_DNA"/>
</dbReference>
<sequence length="144" mass="16579">MKNFKLGLALISLGFGMLFFAPHQANAMITHTTPRAMRGTWYGYSKDYGFWEKIHVTRHSYRYSSEGQGYSLKGRKLSVVYGRSHRHTIVTFQLTGHVAATDSYHFGKAKVNGHYHTALIQDGTIAMFHSKVKHYYIPRGYRFI</sequence>
<feature type="signal peptide" evidence="1">
    <location>
        <begin position="1"/>
        <end position="27"/>
    </location>
</feature>
<gene>
    <name evidence="2" type="ORF">LOT_1564</name>
</gene>
<evidence type="ECO:0000256" key="1">
    <source>
        <dbReference type="SAM" id="SignalP"/>
    </source>
</evidence>
<keyword evidence="3" id="KW-1185">Reference proteome</keyword>
<reference evidence="3" key="1">
    <citation type="journal article" date="2013" name="Genome Announc.">
        <title>Draft Genome Sequence of D-Branched-Chain Amino Acid Producer Lactobacillus otakiensis JCM 15040T, Isolated from a Traditional Japanese Pickle.</title>
        <authorList>
            <person name="Doi K."/>
            <person name="Mori K."/>
            <person name="Mutaguchi Y."/>
            <person name="Tashiro K."/>
            <person name="Fujino Y."/>
            <person name="Ohmori T."/>
            <person name="Kuhara S."/>
            <person name="Ohshima T."/>
        </authorList>
    </citation>
    <scope>NUCLEOTIDE SEQUENCE [LARGE SCALE GENOMIC DNA]</scope>
    <source>
        <strain evidence="3">JCM 15040</strain>
    </source>
</reference>
<dbReference type="PATRIC" id="fig|1423780.4.peg.1843"/>
<dbReference type="OrthoDB" id="2320437at2"/>
<feature type="chain" id="PRO_5009975351" evidence="1">
    <location>
        <begin position="28"/>
        <end position="144"/>
    </location>
</feature>
<protein>
    <submittedName>
        <fullName evidence="2">Uncharacterized protein</fullName>
    </submittedName>
</protein>
<proteinExistence type="predicted"/>
<dbReference type="RefSeq" id="WP_020281466.1">
    <property type="nucleotide sequence ID" value="NZ_AZED01000003.1"/>
</dbReference>
<dbReference type="Proteomes" id="UP000016361">
    <property type="component" value="Unassembled WGS sequence"/>
</dbReference>
<evidence type="ECO:0000313" key="3">
    <source>
        <dbReference type="Proteomes" id="UP000016361"/>
    </source>
</evidence>
<dbReference type="AlphaFoldDB" id="S4NMB1"/>